<evidence type="ECO:0000313" key="3">
    <source>
        <dbReference type="Proteomes" id="UP000635565"/>
    </source>
</evidence>
<evidence type="ECO:0000313" key="2">
    <source>
        <dbReference type="EMBL" id="GHO87647.1"/>
    </source>
</evidence>
<sequence length="122" mass="12352">MGPLTKGPLVHEQEADAPSPGGDDRVAERRHSGEQGSAIATGEEVDVNGAAGGMEEEERGRCCGSRGEWCGPAAFTCGAQASFLAVLADVLLLRCSQQGGVCGALPTDASSSYEGSVLARSA</sequence>
<comment type="caution">
    <text evidence="2">The sequence shown here is derived from an EMBL/GenBank/DDBJ whole genome shotgun (WGS) entry which is preliminary data.</text>
</comment>
<protein>
    <submittedName>
        <fullName evidence="2">Uncharacterized protein</fullName>
    </submittedName>
</protein>
<keyword evidence="3" id="KW-1185">Reference proteome</keyword>
<name>A0ABQ3VN31_9CHLR</name>
<evidence type="ECO:0000256" key="1">
    <source>
        <dbReference type="SAM" id="MobiDB-lite"/>
    </source>
</evidence>
<feature type="compositionally biased region" description="Basic and acidic residues" evidence="1">
    <location>
        <begin position="22"/>
        <end position="33"/>
    </location>
</feature>
<reference evidence="2 3" key="1">
    <citation type="journal article" date="2021" name="Int. J. Syst. Evol. Microbiol.">
        <title>Reticulibacter mediterranei gen. nov., sp. nov., within the new family Reticulibacteraceae fam. nov., and Ktedonospora formicarum gen. nov., sp. nov., Ktedonobacter robiniae sp. nov., Dictyobacter formicarum sp. nov. and Dictyobacter arantiisoli sp. nov., belonging to the class Ktedonobacteria.</title>
        <authorList>
            <person name="Yabe S."/>
            <person name="Zheng Y."/>
            <person name="Wang C.M."/>
            <person name="Sakai Y."/>
            <person name="Abe K."/>
            <person name="Yokota A."/>
            <person name="Donadio S."/>
            <person name="Cavaletti L."/>
            <person name="Monciardini P."/>
        </authorList>
    </citation>
    <scope>NUCLEOTIDE SEQUENCE [LARGE SCALE GENOMIC DNA]</scope>
    <source>
        <strain evidence="2 3">SOSP1-9</strain>
    </source>
</reference>
<accession>A0ABQ3VN31</accession>
<dbReference type="Proteomes" id="UP000635565">
    <property type="component" value="Unassembled WGS sequence"/>
</dbReference>
<feature type="region of interest" description="Disordered" evidence="1">
    <location>
        <begin position="1"/>
        <end position="58"/>
    </location>
</feature>
<organism evidence="2 3">
    <name type="scientific">Dictyobacter formicarum</name>
    <dbReference type="NCBI Taxonomy" id="2778368"/>
    <lineage>
        <taxon>Bacteria</taxon>
        <taxon>Bacillati</taxon>
        <taxon>Chloroflexota</taxon>
        <taxon>Ktedonobacteria</taxon>
        <taxon>Ktedonobacterales</taxon>
        <taxon>Dictyobacteraceae</taxon>
        <taxon>Dictyobacter</taxon>
    </lineage>
</organism>
<proteinExistence type="predicted"/>
<gene>
    <name evidence="2" type="ORF">KSZ_56530</name>
</gene>
<dbReference type="EMBL" id="BNJJ01000018">
    <property type="protein sequence ID" value="GHO87647.1"/>
    <property type="molecule type" value="Genomic_DNA"/>
</dbReference>